<accession>A0AAN6T607</accession>
<feature type="region of interest" description="Disordered" evidence="1">
    <location>
        <begin position="33"/>
        <end position="100"/>
    </location>
</feature>
<dbReference type="EMBL" id="MU863625">
    <property type="protein sequence ID" value="KAK4105536.1"/>
    <property type="molecule type" value="Genomic_DNA"/>
</dbReference>
<organism evidence="2 3">
    <name type="scientific">Parathielavia hyrcaniae</name>
    <dbReference type="NCBI Taxonomy" id="113614"/>
    <lineage>
        <taxon>Eukaryota</taxon>
        <taxon>Fungi</taxon>
        <taxon>Dikarya</taxon>
        <taxon>Ascomycota</taxon>
        <taxon>Pezizomycotina</taxon>
        <taxon>Sordariomycetes</taxon>
        <taxon>Sordariomycetidae</taxon>
        <taxon>Sordariales</taxon>
        <taxon>Chaetomiaceae</taxon>
        <taxon>Parathielavia</taxon>
    </lineage>
</organism>
<proteinExistence type="predicted"/>
<sequence length="100" mass="11179">MSFHNVKLPRVKAAIAIATTFFLFFFSKCLDDRQRRPGRPSSPGGPRESSFAPKDRLFGASSWSRSRTPFWPPSWGWRASTAPCSSSGPRFTARLGSGRR</sequence>
<reference evidence="2" key="1">
    <citation type="journal article" date="2023" name="Mol. Phylogenet. Evol.">
        <title>Genome-scale phylogeny and comparative genomics of the fungal order Sordariales.</title>
        <authorList>
            <person name="Hensen N."/>
            <person name="Bonometti L."/>
            <person name="Westerberg I."/>
            <person name="Brannstrom I.O."/>
            <person name="Guillou S."/>
            <person name="Cros-Aarteil S."/>
            <person name="Calhoun S."/>
            <person name="Haridas S."/>
            <person name="Kuo A."/>
            <person name="Mondo S."/>
            <person name="Pangilinan J."/>
            <person name="Riley R."/>
            <person name="LaButti K."/>
            <person name="Andreopoulos B."/>
            <person name="Lipzen A."/>
            <person name="Chen C."/>
            <person name="Yan M."/>
            <person name="Daum C."/>
            <person name="Ng V."/>
            <person name="Clum A."/>
            <person name="Steindorff A."/>
            <person name="Ohm R.A."/>
            <person name="Martin F."/>
            <person name="Silar P."/>
            <person name="Natvig D.O."/>
            <person name="Lalanne C."/>
            <person name="Gautier V."/>
            <person name="Ament-Velasquez S.L."/>
            <person name="Kruys A."/>
            <person name="Hutchinson M.I."/>
            <person name="Powell A.J."/>
            <person name="Barry K."/>
            <person name="Miller A.N."/>
            <person name="Grigoriev I.V."/>
            <person name="Debuchy R."/>
            <person name="Gladieux P."/>
            <person name="Hiltunen Thoren M."/>
            <person name="Johannesson H."/>
        </authorList>
    </citation>
    <scope>NUCLEOTIDE SEQUENCE</scope>
    <source>
        <strain evidence="2">CBS 757.83</strain>
    </source>
</reference>
<evidence type="ECO:0000313" key="2">
    <source>
        <dbReference type="EMBL" id="KAK4105536.1"/>
    </source>
</evidence>
<protein>
    <submittedName>
        <fullName evidence="2">Uncharacterized protein</fullName>
    </submittedName>
</protein>
<keyword evidence="3" id="KW-1185">Reference proteome</keyword>
<name>A0AAN6T607_9PEZI</name>
<feature type="compositionally biased region" description="Low complexity" evidence="1">
    <location>
        <begin position="39"/>
        <end position="50"/>
    </location>
</feature>
<dbReference type="Proteomes" id="UP001305647">
    <property type="component" value="Unassembled WGS sequence"/>
</dbReference>
<reference evidence="2" key="2">
    <citation type="submission" date="2023-05" db="EMBL/GenBank/DDBJ databases">
        <authorList>
            <consortium name="Lawrence Berkeley National Laboratory"/>
            <person name="Steindorff A."/>
            <person name="Hensen N."/>
            <person name="Bonometti L."/>
            <person name="Westerberg I."/>
            <person name="Brannstrom I.O."/>
            <person name="Guillou S."/>
            <person name="Cros-Aarteil S."/>
            <person name="Calhoun S."/>
            <person name="Haridas S."/>
            <person name="Kuo A."/>
            <person name="Mondo S."/>
            <person name="Pangilinan J."/>
            <person name="Riley R."/>
            <person name="Labutti K."/>
            <person name="Andreopoulos B."/>
            <person name="Lipzen A."/>
            <person name="Chen C."/>
            <person name="Yanf M."/>
            <person name="Daum C."/>
            <person name="Ng V."/>
            <person name="Clum A."/>
            <person name="Ohm R."/>
            <person name="Martin F."/>
            <person name="Silar P."/>
            <person name="Natvig D."/>
            <person name="Lalanne C."/>
            <person name="Gautier V."/>
            <person name="Ament-Velasquez S.L."/>
            <person name="Kruys A."/>
            <person name="Hutchinson M.I."/>
            <person name="Powell A.J."/>
            <person name="Barry K."/>
            <person name="Miller A.N."/>
            <person name="Grigoriev I.V."/>
            <person name="Debuchy R."/>
            <person name="Gladieux P."/>
            <person name="Thoren M.H."/>
            <person name="Johannesson H."/>
        </authorList>
    </citation>
    <scope>NUCLEOTIDE SEQUENCE</scope>
    <source>
        <strain evidence="2">CBS 757.83</strain>
    </source>
</reference>
<gene>
    <name evidence="2" type="ORF">N658DRAFT_123197</name>
</gene>
<evidence type="ECO:0000313" key="3">
    <source>
        <dbReference type="Proteomes" id="UP001305647"/>
    </source>
</evidence>
<evidence type="ECO:0000256" key="1">
    <source>
        <dbReference type="SAM" id="MobiDB-lite"/>
    </source>
</evidence>
<dbReference type="AlphaFoldDB" id="A0AAN6T607"/>
<comment type="caution">
    <text evidence="2">The sequence shown here is derived from an EMBL/GenBank/DDBJ whole genome shotgun (WGS) entry which is preliminary data.</text>
</comment>